<sequence>AIQQAKLRLKELREIKPEPTNVLPNDDTLDNIDMFSDTTSMYSPVHALYTGNFSCINCVFQGKSKKTSKLRKREERKRARGKKGTVFEEEYIVNSLKRLCEKASTMQNDLSNLLRALAPFGFVEEARAIQDKFDKFLKEITGAIPTIFVPLHLATSQFATQEEANEAPAPVQVEKPVMADIQWKLQIL</sequence>
<organism evidence="2 3">
    <name type="scientific">Phycomyces blakesleeanus</name>
    <dbReference type="NCBI Taxonomy" id="4837"/>
    <lineage>
        <taxon>Eukaryota</taxon>
        <taxon>Fungi</taxon>
        <taxon>Fungi incertae sedis</taxon>
        <taxon>Mucoromycota</taxon>
        <taxon>Mucoromycotina</taxon>
        <taxon>Mucoromycetes</taxon>
        <taxon>Mucorales</taxon>
        <taxon>Phycomycetaceae</taxon>
        <taxon>Phycomyces</taxon>
    </lineage>
</organism>
<dbReference type="InterPro" id="IPR056169">
    <property type="entry name" value="HB_ELP1"/>
</dbReference>
<dbReference type="Proteomes" id="UP001448207">
    <property type="component" value="Unassembled WGS sequence"/>
</dbReference>
<protein>
    <recommendedName>
        <fullName evidence="1">ELP1 three-helical bundle domain-containing protein</fullName>
    </recommendedName>
</protein>
<evidence type="ECO:0000313" key="2">
    <source>
        <dbReference type="EMBL" id="KAL0076332.1"/>
    </source>
</evidence>
<proteinExistence type="predicted"/>
<reference evidence="2 3" key="1">
    <citation type="submission" date="2024-04" db="EMBL/GenBank/DDBJ databases">
        <title>Symmetric and asymmetric DNA N6-adenine methylation regulates different biological responses in Mucorales.</title>
        <authorList>
            <consortium name="Lawrence Berkeley National Laboratory"/>
            <person name="Lax C."/>
            <person name="Mondo S.J."/>
            <person name="Osorio-Concepcion M."/>
            <person name="Muszewska A."/>
            <person name="Corrochano-Luque M."/>
            <person name="Gutierrez G."/>
            <person name="Riley R."/>
            <person name="Lipzen A."/>
            <person name="Guo J."/>
            <person name="Hundley H."/>
            <person name="Amirebrahimi M."/>
            <person name="Ng V."/>
            <person name="Lorenzo-Gutierrez D."/>
            <person name="Binder U."/>
            <person name="Yang J."/>
            <person name="Song Y."/>
            <person name="Canovas D."/>
            <person name="Navarro E."/>
            <person name="Freitag M."/>
            <person name="Gabaldon T."/>
            <person name="Grigoriev I.V."/>
            <person name="Corrochano L.M."/>
            <person name="Nicolas F.E."/>
            <person name="Garre V."/>
        </authorList>
    </citation>
    <scope>NUCLEOTIDE SEQUENCE [LARGE SCALE GENOMIC DNA]</scope>
    <source>
        <strain evidence="2 3">L51</strain>
    </source>
</reference>
<gene>
    <name evidence="2" type="ORF">J3Q64DRAFT_1876688</name>
</gene>
<dbReference type="PANTHER" id="PTHR12747:SF0">
    <property type="entry name" value="ELONGATOR COMPLEX PROTEIN 1"/>
    <property type="match status" value="1"/>
</dbReference>
<dbReference type="EMBL" id="JBCLYO010000031">
    <property type="protein sequence ID" value="KAL0076332.1"/>
    <property type="molecule type" value="Genomic_DNA"/>
</dbReference>
<accession>A0ABR3AKT4</accession>
<keyword evidence="3" id="KW-1185">Reference proteome</keyword>
<evidence type="ECO:0000259" key="1">
    <source>
        <dbReference type="Pfam" id="PF23936"/>
    </source>
</evidence>
<evidence type="ECO:0000313" key="3">
    <source>
        <dbReference type="Proteomes" id="UP001448207"/>
    </source>
</evidence>
<feature type="non-terminal residue" evidence="2">
    <location>
        <position position="1"/>
    </location>
</feature>
<dbReference type="Pfam" id="PF23936">
    <property type="entry name" value="HB_ELP1"/>
    <property type="match status" value="1"/>
</dbReference>
<name>A0ABR3AKT4_PHYBL</name>
<comment type="caution">
    <text evidence="2">The sequence shown here is derived from an EMBL/GenBank/DDBJ whole genome shotgun (WGS) entry which is preliminary data.</text>
</comment>
<feature type="domain" description="ELP1 three-helical bundle" evidence="1">
    <location>
        <begin position="5"/>
        <end position="147"/>
    </location>
</feature>
<dbReference type="InterPro" id="IPR006849">
    <property type="entry name" value="Elp1"/>
</dbReference>
<dbReference type="PANTHER" id="PTHR12747">
    <property type="entry name" value="ELONGATOR COMPLEX PROTEIN 1"/>
    <property type="match status" value="1"/>
</dbReference>